<dbReference type="GO" id="GO:0006979">
    <property type="term" value="P:response to oxidative stress"/>
    <property type="evidence" value="ECO:0007669"/>
    <property type="project" value="InterPro"/>
</dbReference>
<evidence type="ECO:0000256" key="7">
    <source>
        <dbReference type="ARBA" id="ARBA00022723"/>
    </source>
</evidence>
<evidence type="ECO:0000256" key="3">
    <source>
        <dbReference type="ARBA" id="ARBA00012313"/>
    </source>
</evidence>
<dbReference type="GO" id="GO:0020037">
    <property type="term" value="F:heme binding"/>
    <property type="evidence" value="ECO:0007669"/>
    <property type="project" value="InterPro"/>
</dbReference>
<dbReference type="PRINTS" id="PR00458">
    <property type="entry name" value="PEROXIDASE"/>
</dbReference>
<evidence type="ECO:0000256" key="14">
    <source>
        <dbReference type="PIRSR" id="PIRSR600823-3"/>
    </source>
</evidence>
<organism evidence="19 20">
    <name type="scientific">Liquidambar formosana</name>
    <name type="common">Formosan gum</name>
    <dbReference type="NCBI Taxonomy" id="63359"/>
    <lineage>
        <taxon>Eukaryota</taxon>
        <taxon>Viridiplantae</taxon>
        <taxon>Streptophyta</taxon>
        <taxon>Embryophyta</taxon>
        <taxon>Tracheophyta</taxon>
        <taxon>Spermatophyta</taxon>
        <taxon>Magnoliopsida</taxon>
        <taxon>eudicotyledons</taxon>
        <taxon>Gunneridae</taxon>
        <taxon>Pentapetalae</taxon>
        <taxon>Saxifragales</taxon>
        <taxon>Altingiaceae</taxon>
        <taxon>Liquidambar</taxon>
    </lineage>
</organism>
<dbReference type="GO" id="GO:0042744">
    <property type="term" value="P:hydrogen peroxide catabolic process"/>
    <property type="evidence" value="ECO:0007669"/>
    <property type="project" value="UniProtKB-KW"/>
</dbReference>
<feature type="domain" description="Plant heme peroxidase family profile" evidence="18">
    <location>
        <begin position="16"/>
        <end position="235"/>
    </location>
</feature>
<reference evidence="19 20" key="1">
    <citation type="journal article" date="2024" name="Plant J.">
        <title>Genome sequences and population genomics reveal climatic adaptation and genomic divergence between two closely related sweetgum species.</title>
        <authorList>
            <person name="Xu W.Q."/>
            <person name="Ren C.Q."/>
            <person name="Zhang X.Y."/>
            <person name="Comes H.P."/>
            <person name="Liu X.H."/>
            <person name="Li Y.G."/>
            <person name="Kettle C.J."/>
            <person name="Jalonen R."/>
            <person name="Gaisberger H."/>
            <person name="Ma Y.Z."/>
            <person name="Qiu Y.X."/>
        </authorList>
    </citation>
    <scope>NUCLEOTIDE SEQUENCE [LARGE SCALE GENOMIC DNA]</scope>
    <source>
        <strain evidence="19">Hangzhou</strain>
    </source>
</reference>
<proteinExistence type="inferred from homology"/>
<keyword evidence="8 14" id="KW-0106">Calcium</keyword>
<comment type="function">
    <text evidence="2">Removal of H(2)O(2), oxidation of toxic reductants, biosynthesis and degradation of lignin, suberization, auxin catabolism, response to environmental stresses such as wounding, pathogen attack and oxidative stress. These functions might be dependent on each isozyme/isoform in each plant tissue.</text>
</comment>
<keyword evidence="11 15" id="KW-1015">Disulfide bond</keyword>
<evidence type="ECO:0000313" key="20">
    <source>
        <dbReference type="Proteomes" id="UP001415857"/>
    </source>
</evidence>
<dbReference type="SUPFAM" id="SSF48113">
    <property type="entry name" value="Heme-dependent peroxidases"/>
    <property type="match status" value="1"/>
</dbReference>
<comment type="caution">
    <text evidence="19">The sequence shown here is derived from an EMBL/GenBank/DDBJ whole genome shotgun (WGS) entry which is preliminary data.</text>
</comment>
<evidence type="ECO:0000256" key="6">
    <source>
        <dbReference type="ARBA" id="ARBA00022617"/>
    </source>
</evidence>
<dbReference type="Proteomes" id="UP001415857">
    <property type="component" value="Unassembled WGS sequence"/>
</dbReference>
<evidence type="ECO:0000256" key="9">
    <source>
        <dbReference type="ARBA" id="ARBA00023002"/>
    </source>
</evidence>
<evidence type="ECO:0000256" key="8">
    <source>
        <dbReference type="ARBA" id="ARBA00022837"/>
    </source>
</evidence>
<keyword evidence="4" id="KW-0964">Secreted</keyword>
<comment type="cofactor">
    <cofactor evidence="14">
        <name>heme b</name>
        <dbReference type="ChEBI" id="CHEBI:60344"/>
    </cofactor>
    <text evidence="14">Binds 1 heme b (iron(II)-protoporphyrin IX) group per subunit.</text>
</comment>
<keyword evidence="7 14" id="KW-0479">Metal-binding</keyword>
<dbReference type="PANTHER" id="PTHR31517">
    <property type="match status" value="1"/>
</dbReference>
<dbReference type="EC" id="1.11.1.7" evidence="3"/>
<keyword evidence="20" id="KW-1185">Reference proteome</keyword>
<dbReference type="PROSITE" id="PS50873">
    <property type="entry name" value="PEROXIDASE_4"/>
    <property type="match status" value="1"/>
</dbReference>
<keyword evidence="9" id="KW-0560">Oxidoreductase</keyword>
<feature type="binding site" evidence="13">
    <location>
        <position position="52"/>
    </location>
    <ligand>
        <name>substrate</name>
    </ligand>
</feature>
<keyword evidence="17" id="KW-0732">Signal</keyword>
<dbReference type="InterPro" id="IPR002016">
    <property type="entry name" value="Haem_peroxidase"/>
</dbReference>
<dbReference type="PANTHER" id="PTHR31517:SF59">
    <property type="entry name" value="PEROXIDASE"/>
    <property type="match status" value="1"/>
</dbReference>
<dbReference type="GO" id="GO:0140825">
    <property type="term" value="F:lactoperoxidase activity"/>
    <property type="evidence" value="ECO:0007669"/>
    <property type="project" value="UniProtKB-EC"/>
</dbReference>
<keyword evidence="6" id="KW-0349">Heme</keyword>
<evidence type="ECO:0000313" key="19">
    <source>
        <dbReference type="EMBL" id="KAK9274784.1"/>
    </source>
</evidence>
<protein>
    <recommendedName>
        <fullName evidence="3">peroxidase</fullName>
        <ecNumber evidence="3">1.11.1.7</ecNumber>
    </recommendedName>
</protein>
<feature type="binding site" description="axial binding residue" evidence="14">
    <location>
        <position position="82"/>
    </location>
    <ligand>
        <name>heme b</name>
        <dbReference type="ChEBI" id="CHEBI:60344"/>
    </ligand>
    <ligandPart>
        <name>Fe</name>
        <dbReference type="ChEBI" id="CHEBI:18248"/>
    </ligandPart>
</feature>
<keyword evidence="5" id="KW-0575">Peroxidase</keyword>
<evidence type="ECO:0000256" key="15">
    <source>
        <dbReference type="PIRSR" id="PIRSR600823-5"/>
    </source>
</evidence>
<feature type="disulfide bond" evidence="15">
    <location>
        <begin position="89"/>
        <end position="121"/>
    </location>
</feature>
<dbReference type="InterPro" id="IPR010255">
    <property type="entry name" value="Haem_peroxidase_sf"/>
</dbReference>
<comment type="catalytic activity">
    <reaction evidence="1">
        <text>2 a phenolic donor + H2O2 = 2 a phenolic radical donor + 2 H2O</text>
        <dbReference type="Rhea" id="RHEA:56136"/>
        <dbReference type="ChEBI" id="CHEBI:15377"/>
        <dbReference type="ChEBI" id="CHEBI:16240"/>
        <dbReference type="ChEBI" id="CHEBI:139520"/>
        <dbReference type="ChEBI" id="CHEBI:139521"/>
        <dbReference type="EC" id="1.11.1.7"/>
    </reaction>
</comment>
<comment type="cofactor">
    <cofactor evidence="14">
        <name>Ca(2+)</name>
        <dbReference type="ChEBI" id="CHEBI:29108"/>
    </cofactor>
    <text evidence="14">Binds 2 calcium ions per subunit.</text>
</comment>
<evidence type="ECO:0000256" key="2">
    <source>
        <dbReference type="ARBA" id="ARBA00002322"/>
    </source>
</evidence>
<dbReference type="FunFam" id="1.10.420.10:FF:000001">
    <property type="entry name" value="Peroxidase"/>
    <property type="match status" value="1"/>
</dbReference>
<gene>
    <name evidence="19" type="ORF">L1049_022036</name>
</gene>
<evidence type="ECO:0000259" key="18">
    <source>
        <dbReference type="PROSITE" id="PS50873"/>
    </source>
</evidence>
<name>A0AAP0RC76_LIQFO</name>
<keyword evidence="10 14" id="KW-0408">Iron</keyword>
<evidence type="ECO:0000256" key="1">
    <source>
        <dbReference type="ARBA" id="ARBA00000189"/>
    </source>
</evidence>
<accession>A0AAP0RC76</accession>
<dbReference type="Pfam" id="PF00141">
    <property type="entry name" value="peroxidase"/>
    <property type="match status" value="1"/>
</dbReference>
<comment type="similarity">
    <text evidence="16">Belongs to the peroxidase family.</text>
</comment>
<evidence type="ECO:0000256" key="17">
    <source>
        <dbReference type="SAM" id="SignalP"/>
    </source>
</evidence>
<dbReference type="AlphaFoldDB" id="A0AAP0RC76"/>
<evidence type="ECO:0000256" key="13">
    <source>
        <dbReference type="PIRSR" id="PIRSR600823-2"/>
    </source>
</evidence>
<evidence type="ECO:0000256" key="16">
    <source>
        <dbReference type="RuleBase" id="RU004241"/>
    </source>
</evidence>
<keyword evidence="12" id="KW-0376">Hydrogen peroxide</keyword>
<dbReference type="EMBL" id="JBBPBK010000011">
    <property type="protein sequence ID" value="KAK9274784.1"/>
    <property type="molecule type" value="Genomic_DNA"/>
</dbReference>
<evidence type="ECO:0000256" key="5">
    <source>
        <dbReference type="ARBA" id="ARBA00022559"/>
    </source>
</evidence>
<dbReference type="PRINTS" id="PR00461">
    <property type="entry name" value="PLPEROXIDASE"/>
</dbReference>
<feature type="chain" id="PRO_5042825532" description="peroxidase" evidence="17">
    <location>
        <begin position="28"/>
        <end position="238"/>
    </location>
</feature>
<evidence type="ECO:0000256" key="12">
    <source>
        <dbReference type="ARBA" id="ARBA00023324"/>
    </source>
</evidence>
<dbReference type="Gene3D" id="1.10.420.10">
    <property type="entry name" value="Peroxidase, domain 2"/>
    <property type="match status" value="1"/>
</dbReference>
<sequence>MSNTKNTWMLLVLLISVFLSLRNPAGGPFYPVFTGRRDSTESFYEEAMAEIPRPDDIVNQTLHLFALRGFNPRETVALLGGHNIGKIGCEFIQNRLYNFSGTGQPDPTISPDALNEMRLNCTESNNSSNDRFHAAMRSRGMGESISFHQRLSSSLSSGAGFDTHYYDSLLKGGGILFADQQLMAEENTARVVRAYASDDGSTFRADFARVMVKLSTLSVLTGSQGQIRLNCSMPVSSK</sequence>
<dbReference type="GO" id="GO:0046872">
    <property type="term" value="F:metal ion binding"/>
    <property type="evidence" value="ECO:0007669"/>
    <property type="project" value="UniProtKB-KW"/>
</dbReference>
<evidence type="ECO:0000256" key="11">
    <source>
        <dbReference type="ARBA" id="ARBA00023157"/>
    </source>
</evidence>
<evidence type="ECO:0000256" key="10">
    <source>
        <dbReference type="ARBA" id="ARBA00023004"/>
    </source>
</evidence>
<dbReference type="InterPro" id="IPR000823">
    <property type="entry name" value="Peroxidase_pln"/>
</dbReference>
<feature type="signal peptide" evidence="17">
    <location>
        <begin position="1"/>
        <end position="27"/>
    </location>
</feature>
<evidence type="ECO:0000256" key="4">
    <source>
        <dbReference type="ARBA" id="ARBA00022525"/>
    </source>
</evidence>
<feature type="binding site" evidence="14">
    <location>
        <position position="162"/>
    </location>
    <ligand>
        <name>Ca(2+)</name>
        <dbReference type="ChEBI" id="CHEBI:29108"/>
        <label>2</label>
    </ligand>
</feature>